<accession>A0A1H3IIE8</accession>
<proteinExistence type="predicted"/>
<evidence type="ECO:0000313" key="2">
    <source>
        <dbReference type="Proteomes" id="UP000199170"/>
    </source>
</evidence>
<dbReference type="EMBL" id="FNPB01000010">
    <property type="protein sequence ID" value="SDY27442.1"/>
    <property type="molecule type" value="Genomic_DNA"/>
</dbReference>
<evidence type="ECO:0008006" key="3">
    <source>
        <dbReference type="Google" id="ProtNLM"/>
    </source>
</evidence>
<evidence type="ECO:0000313" key="1">
    <source>
        <dbReference type="EMBL" id="SDY27442.1"/>
    </source>
</evidence>
<dbReference type="RefSeq" id="WP_089768224.1">
    <property type="nucleotide sequence ID" value="NZ_FNPB01000010.1"/>
</dbReference>
<reference evidence="2" key="1">
    <citation type="submission" date="2016-10" db="EMBL/GenBank/DDBJ databases">
        <authorList>
            <person name="Varghese N."/>
            <person name="Submissions S."/>
        </authorList>
    </citation>
    <scope>NUCLEOTIDE SEQUENCE [LARGE SCALE GENOMIC DNA]</scope>
    <source>
        <strain evidence="2">CGMCC 1.10118</strain>
    </source>
</reference>
<name>A0A1H3IIE8_9EURY</name>
<protein>
    <recommendedName>
        <fullName evidence="3">SpoIIAA-like</fullName>
    </recommendedName>
</protein>
<dbReference type="Proteomes" id="UP000199170">
    <property type="component" value="Unassembled WGS sequence"/>
</dbReference>
<dbReference type="STRING" id="660517.SAMN04487946_11016"/>
<organism evidence="1 2">
    <name type="scientific">Halobellus clavatus</name>
    <dbReference type="NCBI Taxonomy" id="660517"/>
    <lineage>
        <taxon>Archaea</taxon>
        <taxon>Methanobacteriati</taxon>
        <taxon>Methanobacteriota</taxon>
        <taxon>Stenosarchaea group</taxon>
        <taxon>Halobacteria</taxon>
        <taxon>Halobacteriales</taxon>
        <taxon>Haloferacaceae</taxon>
        <taxon>Halobellus</taxon>
    </lineage>
</organism>
<keyword evidence="2" id="KW-1185">Reference proteome</keyword>
<dbReference type="AlphaFoldDB" id="A0A1H3IIE8"/>
<sequence length="135" mass="15613">MAETVLEEADAYTAKWDPELEIPIFKWEGFVAGDEFRENARRWEEIMADRGVERYIVDTREIDAHDDADKQWLAETWVPALVDIGIRRGAGVYGESTLASMEMEQVEEELSAIHPEYEFRVFPTAEEAKDWLASQ</sequence>
<gene>
    <name evidence="1" type="ORF">SAMN04487946_11016</name>
</gene>
<dbReference type="OrthoDB" id="320547at2157"/>